<dbReference type="AlphaFoldDB" id="A0AAX3LS46"/>
<organism evidence="1 2">
    <name type="scientific">Sulfitobacter faviae</name>
    <dbReference type="NCBI Taxonomy" id="1775881"/>
    <lineage>
        <taxon>Bacteria</taxon>
        <taxon>Pseudomonadati</taxon>
        <taxon>Pseudomonadota</taxon>
        <taxon>Alphaproteobacteria</taxon>
        <taxon>Rhodobacterales</taxon>
        <taxon>Roseobacteraceae</taxon>
        <taxon>Sulfitobacter</taxon>
    </lineage>
</organism>
<name>A0AAX3LS46_9RHOB</name>
<reference evidence="1" key="1">
    <citation type="submission" date="2023-01" db="EMBL/GenBank/DDBJ databases">
        <title>Comparative genomic analysis of cold water coral derived Sulfitobacter faviae: insights into their metabolism and habitat adaptation.</title>
        <authorList>
            <person name="Guo Y."/>
            <person name="Lin S."/>
            <person name="Huang Z."/>
            <person name="Tang K."/>
            <person name="Wang X."/>
        </authorList>
    </citation>
    <scope>NUCLEOTIDE SEQUENCE</scope>
    <source>
        <strain evidence="1">SCSIO W_1865</strain>
    </source>
</reference>
<dbReference type="Proteomes" id="UP001210770">
    <property type="component" value="Chromosome"/>
</dbReference>
<sequence length="89" mass="9755">MDHITIVELVENVAWLALTGEPSKARATGPRTPTRHSYRKAFCAVFEGVNIDSTAGQFLAQSVVVIFQVCVARRVLGLDDGGIDHDFLR</sequence>
<evidence type="ECO:0000313" key="2">
    <source>
        <dbReference type="Proteomes" id="UP001210770"/>
    </source>
</evidence>
<protein>
    <submittedName>
        <fullName evidence="1">Uncharacterized protein</fullName>
    </submittedName>
</protein>
<proteinExistence type="predicted"/>
<gene>
    <name evidence="1" type="ORF">PL336_03250</name>
</gene>
<dbReference type="RefSeq" id="WP_271689079.1">
    <property type="nucleotide sequence ID" value="NZ_CP116423.1"/>
</dbReference>
<dbReference type="EMBL" id="CP116423">
    <property type="protein sequence ID" value="WCE70870.1"/>
    <property type="molecule type" value="Genomic_DNA"/>
</dbReference>
<accession>A0AAX3LS46</accession>
<evidence type="ECO:0000313" key="1">
    <source>
        <dbReference type="EMBL" id="WCE70870.1"/>
    </source>
</evidence>